<sequence length="457" mass="51221">MKQKRIPVKENQEYEMNVDDISVDGEGIGRIDGFTMFVEGALPGERVRIRAVKAGRNYGYGELLKIIIPSPDRMLPPCPYAKRCGGCSLQHLSYNRQLEFKTRRVRDALERIGKITGVKIHDTIGMQQSWRYRNKAQFPVGMTGGSLSIGFFVPRSHDIVDIDRCIINHQVNDKVIEITRKFIEKYNVPVYDENAHHGIIRHVVTKVGFKTGQLMVIIVTNGRYLPYKDKLVELLRNNIPGITGIVQNINSKKTNVILGDENITLWGQGYIVDILAGLTFKISPLSFFQVNPAQTEILYSKALEYAGLTGRETVIDLYSGIGTISLFLARSAAKVYGIEEVPQAVQDAWENARINGIANVEFITGKAEEVIPKLVDSGLRADVVVLDPPRKGCEAGVLEALIRMAPQRIVYVSCNPATLARDLKLLTEQEYRVIEVQPVDMFPHTTHVECVTLMSRV</sequence>
<dbReference type="FunFam" id="2.40.50.1070:FF:000003">
    <property type="entry name" value="23S rRNA (Uracil-5-)-methyltransferase RumA"/>
    <property type="match status" value="1"/>
</dbReference>
<dbReference type="CDD" id="cd02440">
    <property type="entry name" value="AdoMet_MTases"/>
    <property type="match status" value="1"/>
</dbReference>
<dbReference type="AlphaFoldDB" id="A0A1I5W5J2"/>
<dbReference type="InterPro" id="IPR030390">
    <property type="entry name" value="MeTrfase_TrmA_AS"/>
</dbReference>
<feature type="binding site" evidence="4">
    <location>
        <position position="387"/>
    </location>
    <ligand>
        <name>S-adenosyl-L-methionine</name>
        <dbReference type="ChEBI" id="CHEBI:59789"/>
    </ligand>
</feature>
<proteinExistence type="inferred from homology"/>
<evidence type="ECO:0000256" key="5">
    <source>
        <dbReference type="PROSITE-ProRule" id="PRU10015"/>
    </source>
</evidence>
<name>A0A1I5W5J2_9FIRM</name>
<evidence type="ECO:0000256" key="4">
    <source>
        <dbReference type="PROSITE-ProRule" id="PRU01024"/>
    </source>
</evidence>
<dbReference type="InterPro" id="IPR002792">
    <property type="entry name" value="TRAM_dom"/>
</dbReference>
<keyword evidence="8" id="KW-1185">Reference proteome</keyword>
<dbReference type="Gene3D" id="2.40.50.1070">
    <property type="match status" value="1"/>
</dbReference>
<dbReference type="GO" id="GO:0070475">
    <property type="term" value="P:rRNA base methylation"/>
    <property type="evidence" value="ECO:0007669"/>
    <property type="project" value="TreeGrafter"/>
</dbReference>
<keyword evidence="2 4" id="KW-0808">Transferase</keyword>
<feature type="binding site" evidence="4">
    <location>
        <position position="339"/>
    </location>
    <ligand>
        <name>S-adenosyl-L-methionine</name>
        <dbReference type="ChEBI" id="CHEBI:59789"/>
    </ligand>
</feature>
<dbReference type="NCBIfam" id="TIGR00479">
    <property type="entry name" value="rumA"/>
    <property type="match status" value="1"/>
</dbReference>
<dbReference type="InterPro" id="IPR010280">
    <property type="entry name" value="U5_MeTrfase_fam"/>
</dbReference>
<evidence type="ECO:0000256" key="2">
    <source>
        <dbReference type="ARBA" id="ARBA00022679"/>
    </source>
</evidence>
<dbReference type="InterPro" id="IPR030391">
    <property type="entry name" value="MeTrfase_TrmA_CS"/>
</dbReference>
<gene>
    <name evidence="7" type="ORF">SAMN05444406_11429</name>
</gene>
<dbReference type="SUPFAM" id="SSF53335">
    <property type="entry name" value="S-adenosyl-L-methionine-dependent methyltransferases"/>
    <property type="match status" value="1"/>
</dbReference>
<dbReference type="PROSITE" id="PS50926">
    <property type="entry name" value="TRAM"/>
    <property type="match status" value="1"/>
</dbReference>
<protein>
    <submittedName>
        <fullName evidence="7">23S rRNA (Uracil1939-C5)-methyltransferase</fullName>
    </submittedName>
</protein>
<dbReference type="FunFam" id="2.40.50.140:FF:000097">
    <property type="entry name" value="23S rRNA (uracil(1939)-C(5))-methyltransferase RlmD"/>
    <property type="match status" value="1"/>
</dbReference>
<dbReference type="PANTHER" id="PTHR11061:SF30">
    <property type="entry name" value="TRNA (URACIL(54)-C(5))-METHYLTRANSFERASE"/>
    <property type="match status" value="1"/>
</dbReference>
<dbReference type="GO" id="GO:0070041">
    <property type="term" value="F:rRNA (uridine-C5-)-methyltransferase activity"/>
    <property type="evidence" value="ECO:0007669"/>
    <property type="project" value="TreeGrafter"/>
</dbReference>
<keyword evidence="1 4" id="KW-0489">Methyltransferase</keyword>
<evidence type="ECO:0000256" key="1">
    <source>
        <dbReference type="ARBA" id="ARBA00022603"/>
    </source>
</evidence>
<dbReference type="RefSeq" id="WP_092282358.1">
    <property type="nucleotide sequence ID" value="NZ_FOXR01000014.1"/>
</dbReference>
<dbReference type="OrthoDB" id="9804590at2"/>
<reference evidence="7 8" key="1">
    <citation type="submission" date="2016-10" db="EMBL/GenBank/DDBJ databases">
        <authorList>
            <person name="de Groot N.N."/>
        </authorList>
    </citation>
    <scope>NUCLEOTIDE SEQUENCE [LARGE SCALE GENOMIC DNA]</scope>
    <source>
        <strain evidence="7 8">DSM 20678</strain>
    </source>
</reference>
<accession>A0A1I5W5J2</accession>
<dbReference type="Gene3D" id="3.40.50.150">
    <property type="entry name" value="Vaccinia Virus protein VP39"/>
    <property type="match status" value="1"/>
</dbReference>
<dbReference type="PANTHER" id="PTHR11061">
    <property type="entry name" value="RNA M5U METHYLTRANSFERASE"/>
    <property type="match status" value="1"/>
</dbReference>
<dbReference type="PROSITE" id="PS01230">
    <property type="entry name" value="TRMA_1"/>
    <property type="match status" value="1"/>
</dbReference>
<dbReference type="InterPro" id="IPR012340">
    <property type="entry name" value="NA-bd_OB-fold"/>
</dbReference>
<feature type="binding site" evidence="4">
    <location>
        <position position="289"/>
    </location>
    <ligand>
        <name>S-adenosyl-L-methionine</name>
        <dbReference type="ChEBI" id="CHEBI:59789"/>
    </ligand>
</feature>
<feature type="active site" description="Nucleophile" evidence="4">
    <location>
        <position position="414"/>
    </location>
</feature>
<evidence type="ECO:0000259" key="6">
    <source>
        <dbReference type="PROSITE" id="PS50926"/>
    </source>
</evidence>
<dbReference type="STRING" id="937334.SAMN05444406_11429"/>
<evidence type="ECO:0000313" key="7">
    <source>
        <dbReference type="EMBL" id="SFQ15000.1"/>
    </source>
</evidence>
<dbReference type="EMBL" id="FOXR01000014">
    <property type="protein sequence ID" value="SFQ15000.1"/>
    <property type="molecule type" value="Genomic_DNA"/>
</dbReference>
<dbReference type="PROSITE" id="PS01231">
    <property type="entry name" value="TRMA_2"/>
    <property type="match status" value="1"/>
</dbReference>
<feature type="binding site" evidence="4">
    <location>
        <position position="318"/>
    </location>
    <ligand>
        <name>S-adenosyl-L-methionine</name>
        <dbReference type="ChEBI" id="CHEBI:59789"/>
    </ligand>
</feature>
<feature type="domain" description="TRAM" evidence="6">
    <location>
        <begin position="7"/>
        <end position="65"/>
    </location>
</feature>
<dbReference type="Pfam" id="PF05958">
    <property type="entry name" value="tRNA_U5-meth_tr"/>
    <property type="match status" value="1"/>
</dbReference>
<dbReference type="SUPFAM" id="SSF50249">
    <property type="entry name" value="Nucleic acid-binding proteins"/>
    <property type="match status" value="1"/>
</dbReference>
<dbReference type="Gene3D" id="2.40.50.140">
    <property type="entry name" value="Nucleic acid-binding proteins"/>
    <property type="match status" value="1"/>
</dbReference>
<dbReference type="PROSITE" id="PS51687">
    <property type="entry name" value="SAM_MT_RNA_M5U"/>
    <property type="match status" value="1"/>
</dbReference>
<evidence type="ECO:0000313" key="8">
    <source>
        <dbReference type="Proteomes" id="UP000198577"/>
    </source>
</evidence>
<organism evidence="7 8">
    <name type="scientific">Caldicoprobacter faecalis</name>
    <dbReference type="NCBI Taxonomy" id="937334"/>
    <lineage>
        <taxon>Bacteria</taxon>
        <taxon>Bacillati</taxon>
        <taxon>Bacillota</taxon>
        <taxon>Clostridia</taxon>
        <taxon>Caldicoprobacterales</taxon>
        <taxon>Caldicoprobacteraceae</taxon>
        <taxon>Caldicoprobacter</taxon>
    </lineage>
</organism>
<dbReference type="FunFam" id="3.40.50.150:FF:000009">
    <property type="entry name" value="23S rRNA (Uracil(1939)-C(5))-methyltransferase RlmD"/>
    <property type="match status" value="1"/>
</dbReference>
<dbReference type="InterPro" id="IPR029063">
    <property type="entry name" value="SAM-dependent_MTases_sf"/>
</dbReference>
<keyword evidence="3 4" id="KW-0949">S-adenosyl-L-methionine</keyword>
<dbReference type="Proteomes" id="UP000198577">
    <property type="component" value="Unassembled WGS sequence"/>
</dbReference>
<evidence type="ECO:0000256" key="3">
    <source>
        <dbReference type="ARBA" id="ARBA00022691"/>
    </source>
</evidence>
<feature type="active site" evidence="5">
    <location>
        <position position="414"/>
    </location>
</feature>
<dbReference type="Pfam" id="PF01938">
    <property type="entry name" value="TRAM"/>
    <property type="match status" value="1"/>
</dbReference>
<comment type="similarity">
    <text evidence="4">Belongs to the class I-like SAM-binding methyltransferase superfamily. RNA M5U methyltransferase family.</text>
</comment>